<reference evidence="2 3" key="1">
    <citation type="submission" date="2019-12" db="EMBL/GenBank/DDBJ databases">
        <title>Microbes associate with the intestines of laboratory mice.</title>
        <authorList>
            <person name="Navarre W."/>
            <person name="Wong E."/>
        </authorList>
    </citation>
    <scope>NUCLEOTIDE SEQUENCE [LARGE SCALE GENOMIC DNA]</scope>
    <source>
        <strain evidence="2 3">NM66_B29</strain>
    </source>
</reference>
<name>A0A6N8JJY3_9ACTN</name>
<comment type="caution">
    <text evidence="2">The sequence shown here is derived from an EMBL/GenBank/DDBJ whole genome shotgun (WGS) entry which is preliminary data.</text>
</comment>
<accession>A0A6N8JJY3</accession>
<organism evidence="2 3">
    <name type="scientific">Adlercreutzia mucosicola</name>
    <dbReference type="NCBI Taxonomy" id="580026"/>
    <lineage>
        <taxon>Bacteria</taxon>
        <taxon>Bacillati</taxon>
        <taxon>Actinomycetota</taxon>
        <taxon>Coriobacteriia</taxon>
        <taxon>Eggerthellales</taxon>
        <taxon>Eggerthellaceae</taxon>
        <taxon>Adlercreutzia</taxon>
    </lineage>
</organism>
<evidence type="ECO:0008006" key="4">
    <source>
        <dbReference type="Google" id="ProtNLM"/>
    </source>
</evidence>
<dbReference type="OrthoDB" id="3194843at2"/>
<evidence type="ECO:0000256" key="1">
    <source>
        <dbReference type="SAM" id="MobiDB-lite"/>
    </source>
</evidence>
<feature type="region of interest" description="Disordered" evidence="1">
    <location>
        <begin position="125"/>
        <end position="151"/>
    </location>
</feature>
<dbReference type="AlphaFoldDB" id="A0A6N8JJY3"/>
<proteinExistence type="predicted"/>
<dbReference type="Proteomes" id="UP000463388">
    <property type="component" value="Unassembled WGS sequence"/>
</dbReference>
<gene>
    <name evidence="2" type="ORF">GKZ27_01590</name>
</gene>
<dbReference type="EMBL" id="WSRR01000002">
    <property type="protein sequence ID" value="MVX60168.1"/>
    <property type="molecule type" value="Genomic_DNA"/>
</dbReference>
<protein>
    <recommendedName>
        <fullName evidence="4">S4A5 electrogenic sodium bicarbonate cotransporter 4</fullName>
    </recommendedName>
</protein>
<keyword evidence="3" id="KW-1185">Reference proteome</keyword>
<evidence type="ECO:0000313" key="3">
    <source>
        <dbReference type="Proteomes" id="UP000463388"/>
    </source>
</evidence>
<sequence>MARPHGSVRIGPISLFTLIIILCLAVLAVLSITTARAELSITERQAATTTETYQLEVQGQEFVAAVDGALASGGETALEAVLAEYGIAVTAAPAGDAAAAAPAGAGAGAEGGEVIEDTAGDVPAGEAIEDETPSGGTVPAAGTTISDDDGGAGAITVSGTFDGELISATFAMDSGRTLAVVLRVSNNDTYTIEQWKTTTQWTDDGAGENLWLG</sequence>
<dbReference type="RefSeq" id="WP_160344556.1">
    <property type="nucleotide sequence ID" value="NZ_WSRR01000002.1"/>
</dbReference>
<evidence type="ECO:0000313" key="2">
    <source>
        <dbReference type="EMBL" id="MVX60168.1"/>
    </source>
</evidence>